<dbReference type="InterPro" id="IPR006311">
    <property type="entry name" value="TAT_signal"/>
</dbReference>
<dbReference type="KEGG" id="ttf:THTE_3478"/>
<sequence>MQLPHASRRDFLKWSAGMAVAVPHIWVSPFSWAESPNERLNVAAIGVGGRGTDIGRQAAQLGNMVACADVHRLNAENFAKPYEGRCAVYKDYREILDRKDVDAVTIGTPDHWHVKISIDAMKAGKDVYCEKPLTLTIQESQLICEAVRRTGRVFQVGTQQRSEFNSMFLKAVVMARSGRLGKKLRAISSVGQATSGGPFPNSEPPEYLDWDFWLGQAPKVPFCENRIGWNFRWWFEYSGGQVTDWGVHHTDIAIWALGGEETGPVEVTPVNFEFPLGRELMLETLLGKRRWEDLPVAYNVAKTFDCDMLLPNGNVVKLLSGPNELIIEGELGRIRVNRGSLTGRPIEELTEADKKWLDEEVRKLYRGKEPGSHMRNFFECVKDRSLPISDVFTHCNAVNACHMANIAMLLNRKVKWDPQKYQFVDDEEANALTKRKQREPYTITL</sequence>
<evidence type="ECO:0000259" key="1">
    <source>
        <dbReference type="Pfam" id="PF01408"/>
    </source>
</evidence>
<dbReference type="InterPro" id="IPR043906">
    <property type="entry name" value="Gfo/Idh/MocA_OxRdtase_bact_C"/>
</dbReference>
<dbReference type="PANTHER" id="PTHR43818">
    <property type="entry name" value="BCDNA.GH03377"/>
    <property type="match status" value="1"/>
</dbReference>
<dbReference type="Proteomes" id="UP000215086">
    <property type="component" value="Chromosome"/>
</dbReference>
<keyword evidence="4" id="KW-1185">Reference proteome</keyword>
<dbReference type="AlphaFoldDB" id="A0A286RJE4"/>
<dbReference type="InterPro" id="IPR036291">
    <property type="entry name" value="NAD(P)-bd_dom_sf"/>
</dbReference>
<dbReference type="GO" id="GO:0050112">
    <property type="term" value="F:inositol 2-dehydrogenase (NAD+) activity"/>
    <property type="evidence" value="ECO:0007669"/>
    <property type="project" value="UniProtKB-EC"/>
</dbReference>
<feature type="domain" description="Gfo/Idh/MocA-like oxidoreductase bacterial type C-terminal" evidence="2">
    <location>
        <begin position="364"/>
        <end position="443"/>
    </location>
</feature>
<evidence type="ECO:0000313" key="3">
    <source>
        <dbReference type="EMBL" id="ASV76080.1"/>
    </source>
</evidence>
<feature type="domain" description="Gfo/Idh/MocA-like oxidoreductase N-terminal" evidence="1">
    <location>
        <begin position="40"/>
        <end position="157"/>
    </location>
</feature>
<protein>
    <submittedName>
        <fullName evidence="3">Myo-inositol 2-dehydrogenase</fullName>
        <ecNumber evidence="3">1.1.1.18</ecNumber>
    </submittedName>
</protein>
<accession>A0A286RJE4</accession>
<dbReference type="PANTHER" id="PTHR43818:SF5">
    <property type="entry name" value="OXIDOREDUCTASE FAMILY PROTEIN"/>
    <property type="match status" value="1"/>
</dbReference>
<dbReference type="Pfam" id="PF19051">
    <property type="entry name" value="GFO_IDH_MocA_C2"/>
    <property type="match status" value="2"/>
</dbReference>
<dbReference type="InterPro" id="IPR000683">
    <property type="entry name" value="Gfo/Idh/MocA-like_OxRdtase_N"/>
</dbReference>
<dbReference type="Gene3D" id="3.40.50.720">
    <property type="entry name" value="NAD(P)-binding Rossmann-like Domain"/>
    <property type="match status" value="1"/>
</dbReference>
<evidence type="ECO:0000313" key="4">
    <source>
        <dbReference type="Proteomes" id="UP000215086"/>
    </source>
</evidence>
<dbReference type="GO" id="GO:0000166">
    <property type="term" value="F:nucleotide binding"/>
    <property type="evidence" value="ECO:0007669"/>
    <property type="project" value="InterPro"/>
</dbReference>
<dbReference type="EMBL" id="CP018477">
    <property type="protein sequence ID" value="ASV76080.1"/>
    <property type="molecule type" value="Genomic_DNA"/>
</dbReference>
<dbReference type="EC" id="1.1.1.18" evidence="3"/>
<proteinExistence type="predicted"/>
<feature type="domain" description="Gfo/Idh/MocA-like oxidoreductase bacterial type C-terminal" evidence="2">
    <location>
        <begin position="203"/>
        <end position="268"/>
    </location>
</feature>
<keyword evidence="3" id="KW-0560">Oxidoreductase</keyword>
<dbReference type="PROSITE" id="PS51318">
    <property type="entry name" value="TAT"/>
    <property type="match status" value="1"/>
</dbReference>
<dbReference type="SUPFAM" id="SSF55347">
    <property type="entry name" value="Glyceraldehyde-3-phosphate dehydrogenase-like, C-terminal domain"/>
    <property type="match status" value="1"/>
</dbReference>
<dbReference type="RefSeq" id="WP_095415948.1">
    <property type="nucleotide sequence ID" value="NZ_CP018477.1"/>
</dbReference>
<evidence type="ECO:0000259" key="2">
    <source>
        <dbReference type="Pfam" id="PF19051"/>
    </source>
</evidence>
<dbReference type="Pfam" id="PF01408">
    <property type="entry name" value="GFO_IDH_MocA"/>
    <property type="match status" value="1"/>
</dbReference>
<reference evidence="3 4" key="1">
    <citation type="journal article" name="Front. Microbiol.">
        <title>Sugar Metabolism of the First Thermophilic Planctomycete Thermogutta terrifontis: Comparative Genomic and Transcriptomic Approaches.</title>
        <authorList>
            <person name="Elcheninov A.G."/>
            <person name="Menzel P."/>
            <person name="Gudbergsdottir S.R."/>
            <person name="Slesarev A.I."/>
            <person name="Kadnikov V.V."/>
            <person name="Krogh A."/>
            <person name="Bonch-Osmolovskaya E.A."/>
            <person name="Peng X."/>
            <person name="Kublanov I.V."/>
        </authorList>
    </citation>
    <scope>NUCLEOTIDE SEQUENCE [LARGE SCALE GENOMIC DNA]</scope>
    <source>
        <strain evidence="3 4">R1</strain>
    </source>
</reference>
<dbReference type="OrthoDB" id="9788246at2"/>
<dbReference type="SUPFAM" id="SSF51735">
    <property type="entry name" value="NAD(P)-binding Rossmann-fold domains"/>
    <property type="match status" value="1"/>
</dbReference>
<name>A0A286RJE4_9BACT</name>
<gene>
    <name evidence="3" type="ORF">THTE_3478</name>
</gene>
<organism evidence="3 4">
    <name type="scientific">Thermogutta terrifontis</name>
    <dbReference type="NCBI Taxonomy" id="1331910"/>
    <lineage>
        <taxon>Bacteria</taxon>
        <taxon>Pseudomonadati</taxon>
        <taxon>Planctomycetota</taxon>
        <taxon>Planctomycetia</taxon>
        <taxon>Pirellulales</taxon>
        <taxon>Thermoguttaceae</taxon>
        <taxon>Thermogutta</taxon>
    </lineage>
</organism>
<dbReference type="InterPro" id="IPR050463">
    <property type="entry name" value="Gfo/Idh/MocA_oxidrdct_glycsds"/>
</dbReference>
<dbReference type="Gene3D" id="3.30.360.10">
    <property type="entry name" value="Dihydrodipicolinate Reductase, domain 2"/>
    <property type="match status" value="1"/>
</dbReference>